<feature type="transmembrane region" description="Helical" evidence="1">
    <location>
        <begin position="96"/>
        <end position="118"/>
    </location>
</feature>
<keyword evidence="1" id="KW-0472">Membrane</keyword>
<name>A0A0W0FUZ9_MONRR</name>
<dbReference type="AlphaFoldDB" id="A0A0W0FUZ9"/>
<evidence type="ECO:0000313" key="3">
    <source>
        <dbReference type="EMBL" id="KTB40100.1"/>
    </source>
</evidence>
<reference evidence="3 4" key="1">
    <citation type="submission" date="2015-12" db="EMBL/GenBank/DDBJ databases">
        <title>Draft genome sequence of Moniliophthora roreri, the causal agent of frosty pod rot of cacao.</title>
        <authorList>
            <person name="Aime M.C."/>
            <person name="Diaz-Valderrama J.R."/>
            <person name="Kijpornyongpan T."/>
            <person name="Phillips-Mora W."/>
        </authorList>
    </citation>
    <scope>NUCLEOTIDE SEQUENCE [LARGE SCALE GENOMIC DNA]</scope>
    <source>
        <strain evidence="3 4">MCA 2952</strain>
    </source>
</reference>
<evidence type="ECO:0000256" key="1">
    <source>
        <dbReference type="SAM" id="Phobius"/>
    </source>
</evidence>
<feature type="transmembrane region" description="Helical" evidence="1">
    <location>
        <begin position="20"/>
        <end position="42"/>
    </location>
</feature>
<gene>
    <name evidence="3" type="ORF">WG66_7328</name>
</gene>
<feature type="transmembrane region" description="Helical" evidence="1">
    <location>
        <begin position="54"/>
        <end position="76"/>
    </location>
</feature>
<feature type="transmembrane region" description="Helical" evidence="1">
    <location>
        <begin position="125"/>
        <end position="150"/>
    </location>
</feature>
<accession>A0A0W0FUZ9</accession>
<dbReference type="Proteomes" id="UP000054988">
    <property type="component" value="Unassembled WGS sequence"/>
</dbReference>
<organism evidence="3 4">
    <name type="scientific">Moniliophthora roreri</name>
    <name type="common">Frosty pod rot fungus</name>
    <name type="synonym">Monilia roreri</name>
    <dbReference type="NCBI Taxonomy" id="221103"/>
    <lineage>
        <taxon>Eukaryota</taxon>
        <taxon>Fungi</taxon>
        <taxon>Dikarya</taxon>
        <taxon>Basidiomycota</taxon>
        <taxon>Agaricomycotina</taxon>
        <taxon>Agaricomycetes</taxon>
        <taxon>Agaricomycetidae</taxon>
        <taxon>Agaricales</taxon>
        <taxon>Marasmiineae</taxon>
        <taxon>Marasmiaceae</taxon>
        <taxon>Moniliophthora</taxon>
    </lineage>
</organism>
<sequence length="237" mass="26104">MATPFMSIVQPDLGDTCGANLVATIISSCLYGVTCLQTWYYFQNYSDSILIRGAVLAILALETIHAVLLTQAMYHYLILNYGNPSALLTHTWTTILINHTTSAIATIVLMFYAVRIYLFSHKRDWWTPAIVCVLNAAQTAFYIALAVVIAKQHRFHPVIATNKQSIAIGVAPLFCTAAGDIICAVALSYYLHSNRSGIKSTDTRINKLIVHAINNGVTPVWLLSPQLSLYVTLKIAL</sequence>
<feature type="domain" description="DUF6534" evidence="2">
    <location>
        <begin position="177"/>
        <end position="220"/>
    </location>
</feature>
<dbReference type="Pfam" id="PF20152">
    <property type="entry name" value="DUF6534"/>
    <property type="match status" value="1"/>
</dbReference>
<proteinExistence type="predicted"/>
<feature type="transmembrane region" description="Helical" evidence="1">
    <location>
        <begin position="170"/>
        <end position="191"/>
    </location>
</feature>
<comment type="caution">
    <text evidence="3">The sequence shown here is derived from an EMBL/GenBank/DDBJ whole genome shotgun (WGS) entry which is preliminary data.</text>
</comment>
<dbReference type="PANTHER" id="PTHR40465">
    <property type="entry name" value="CHROMOSOME 1, WHOLE GENOME SHOTGUN SEQUENCE"/>
    <property type="match status" value="1"/>
</dbReference>
<evidence type="ECO:0000313" key="4">
    <source>
        <dbReference type="Proteomes" id="UP000054988"/>
    </source>
</evidence>
<keyword evidence="1" id="KW-0812">Transmembrane</keyword>
<dbReference type="EMBL" id="LATX01001610">
    <property type="protein sequence ID" value="KTB40100.1"/>
    <property type="molecule type" value="Genomic_DNA"/>
</dbReference>
<protein>
    <recommendedName>
        <fullName evidence="2">DUF6534 domain-containing protein</fullName>
    </recommendedName>
</protein>
<keyword evidence="1" id="KW-1133">Transmembrane helix</keyword>
<dbReference type="InterPro" id="IPR045339">
    <property type="entry name" value="DUF6534"/>
</dbReference>
<evidence type="ECO:0000259" key="2">
    <source>
        <dbReference type="Pfam" id="PF20152"/>
    </source>
</evidence>
<dbReference type="PANTHER" id="PTHR40465:SF1">
    <property type="entry name" value="DUF6534 DOMAIN-CONTAINING PROTEIN"/>
    <property type="match status" value="1"/>
</dbReference>